<name>A0ABR1SBY3_9PEZI</name>
<evidence type="ECO:0008006" key="4">
    <source>
        <dbReference type="Google" id="ProtNLM"/>
    </source>
</evidence>
<dbReference type="EMBL" id="JAQQWI010000007">
    <property type="protein sequence ID" value="KAK8029344.1"/>
    <property type="molecule type" value="Genomic_DNA"/>
</dbReference>
<organism evidence="2 3">
    <name type="scientific">Apiospora marii</name>
    <dbReference type="NCBI Taxonomy" id="335849"/>
    <lineage>
        <taxon>Eukaryota</taxon>
        <taxon>Fungi</taxon>
        <taxon>Dikarya</taxon>
        <taxon>Ascomycota</taxon>
        <taxon>Pezizomycotina</taxon>
        <taxon>Sordariomycetes</taxon>
        <taxon>Xylariomycetidae</taxon>
        <taxon>Amphisphaeriales</taxon>
        <taxon>Apiosporaceae</taxon>
        <taxon>Apiospora</taxon>
    </lineage>
</organism>
<sequence>MWAADIGEPAHHTPPDNAILFDRNSQDTLRDTLSSLCQQLEECKSYSRDMGMNESPEDSQTTPPTRGDDGPEADLLEKAKGDVESLLDELTGIVADCRARYASRLDDADSQFEPELYTELERHLEAKLVDQGPSSSHTDPKSRYQLTSELSEIQKRLVNANLRRRNRFLFARQQYGGLDPIPNAPGATTIPITKSAPFLLFAAADSPIPRVEPPYYYPFPVWNYDREHMDLDIRPYTCFLPDCPNPDQLFATKELWESHGQRCHKVKKYYVCTLCRGCPVIPDEAAWKAHTREAHRRGWPETRIPALMRRSKQCMPTELDA</sequence>
<feature type="region of interest" description="Disordered" evidence="1">
    <location>
        <begin position="46"/>
        <end position="72"/>
    </location>
</feature>
<evidence type="ECO:0000256" key="1">
    <source>
        <dbReference type="SAM" id="MobiDB-lite"/>
    </source>
</evidence>
<reference evidence="2 3" key="1">
    <citation type="submission" date="2023-01" db="EMBL/GenBank/DDBJ databases">
        <title>Analysis of 21 Apiospora genomes using comparative genomics revels a genus with tremendous synthesis potential of carbohydrate active enzymes and secondary metabolites.</title>
        <authorList>
            <person name="Sorensen T."/>
        </authorList>
    </citation>
    <scope>NUCLEOTIDE SEQUENCE [LARGE SCALE GENOMIC DNA]</scope>
    <source>
        <strain evidence="2 3">CBS 20057</strain>
    </source>
</reference>
<protein>
    <recommendedName>
        <fullName evidence="4">C2H2-type domain-containing protein</fullName>
    </recommendedName>
</protein>
<keyword evidence="3" id="KW-1185">Reference proteome</keyword>
<feature type="region of interest" description="Disordered" evidence="1">
    <location>
        <begin position="1"/>
        <end position="21"/>
    </location>
</feature>
<evidence type="ECO:0000313" key="3">
    <source>
        <dbReference type="Proteomes" id="UP001396898"/>
    </source>
</evidence>
<accession>A0ABR1SBY3</accession>
<evidence type="ECO:0000313" key="2">
    <source>
        <dbReference type="EMBL" id="KAK8029344.1"/>
    </source>
</evidence>
<comment type="caution">
    <text evidence="2">The sequence shown here is derived from an EMBL/GenBank/DDBJ whole genome shotgun (WGS) entry which is preliminary data.</text>
</comment>
<dbReference type="Proteomes" id="UP001396898">
    <property type="component" value="Unassembled WGS sequence"/>
</dbReference>
<gene>
    <name evidence="2" type="ORF">PG991_006400</name>
</gene>
<proteinExistence type="predicted"/>